<protein>
    <submittedName>
        <fullName evidence="8">Dipeptide transport system substrate-binding protein</fullName>
    </submittedName>
</protein>
<dbReference type="InterPro" id="IPR039424">
    <property type="entry name" value="SBP_5"/>
</dbReference>
<dbReference type="InterPro" id="IPR000914">
    <property type="entry name" value="SBP_5_dom"/>
</dbReference>
<organism evidence="8 9">
    <name type="scientific">Paenibacillus rhizosphaerae</name>
    <dbReference type="NCBI Taxonomy" id="297318"/>
    <lineage>
        <taxon>Bacteria</taxon>
        <taxon>Bacillati</taxon>
        <taxon>Bacillota</taxon>
        <taxon>Bacilli</taxon>
        <taxon>Bacillales</taxon>
        <taxon>Paenibacillaceae</taxon>
        <taxon>Paenibacillus</taxon>
    </lineage>
</organism>
<evidence type="ECO:0000256" key="5">
    <source>
        <dbReference type="ARBA" id="ARBA00022856"/>
    </source>
</evidence>
<comment type="similarity">
    <text evidence="2">Belongs to the bacterial solute-binding protein 5 family.</text>
</comment>
<dbReference type="FunFam" id="3.10.105.10:FF:000001">
    <property type="entry name" value="Oligopeptide ABC transporter, oligopeptide-binding protein"/>
    <property type="match status" value="1"/>
</dbReference>
<dbReference type="PANTHER" id="PTHR30290">
    <property type="entry name" value="PERIPLASMIC BINDING COMPONENT OF ABC TRANSPORTER"/>
    <property type="match status" value="1"/>
</dbReference>
<dbReference type="GO" id="GO:0030288">
    <property type="term" value="C:outer membrane-bounded periplasmic space"/>
    <property type="evidence" value="ECO:0007669"/>
    <property type="project" value="UniProtKB-ARBA"/>
</dbReference>
<sequence length="547" mass="60937">MEKAVVNKTVKRRLMLALLMCMLLSLLLAACGGGTEGASGGGGDTGSKILLYNNVREPTSLDPPIGFDQVSYDILNNAMEGMTRLGKDQSPEPAMASEWKVSEDGLKYTFTLRDGVQWSNGEPVKASDFEFAWKRMLDPKTASSAATLAYVFKGAEAFNSGKGTADDVQIKAADDKTLEVTLAQPAPWLLSMLANPAFFPVPQKTVESNPNWTAEADTFVSNGPFRISQWNHDSELKMVKNDKYWDAANVKLDGVTFKMINDSNTEYQLYQSGELHIAGVPADMSDQLFSEGKVNVQDSAGTYFYRFNTTMKPFDNAKIRKAFALAVDRQKIVDLVVKQKQKPAGGLVSYGLKEPDGRDFREVGGDLMTFDAVQAKSLLAEGMKEAGYSTLPEVTLTYNTNDLHQKIAETLQAMFKENLGVDVKLAGKEGKVLTAEQKQLQLQFSRSSWLPDFADPINFLDIFQSKSPNNRTGWSNAQYDKLIQAAYQETDEAKRYDLMHQAEKILMDEAPIMPMYFYDSAYLQSDKLVDVVRHPYGYMDFKWADLK</sequence>
<accession>A0A839TLD5</accession>
<dbReference type="Gene3D" id="3.40.190.10">
    <property type="entry name" value="Periplasmic binding protein-like II"/>
    <property type="match status" value="1"/>
</dbReference>
<dbReference type="AlphaFoldDB" id="A0A839TLD5"/>
<dbReference type="EMBL" id="JACHXJ010000001">
    <property type="protein sequence ID" value="MBB3125637.1"/>
    <property type="molecule type" value="Genomic_DNA"/>
</dbReference>
<dbReference type="GO" id="GO:1904680">
    <property type="term" value="F:peptide transmembrane transporter activity"/>
    <property type="evidence" value="ECO:0007669"/>
    <property type="project" value="TreeGrafter"/>
</dbReference>
<keyword evidence="5" id="KW-0571">Peptide transport</keyword>
<dbReference type="PANTHER" id="PTHR30290:SF79">
    <property type="entry name" value="DIPEPTIDE-BINDING PROTEIN DPPE"/>
    <property type="match status" value="1"/>
</dbReference>
<keyword evidence="4 6" id="KW-0732">Signal</keyword>
<dbReference type="Gene3D" id="3.10.105.10">
    <property type="entry name" value="Dipeptide-binding Protein, Domain 3"/>
    <property type="match status" value="1"/>
</dbReference>
<feature type="domain" description="Solute-binding protein family 5" evidence="7">
    <location>
        <begin position="91"/>
        <end position="470"/>
    </location>
</feature>
<name>A0A839TLD5_9BACL</name>
<dbReference type="InterPro" id="IPR030678">
    <property type="entry name" value="Peptide/Ni-bd"/>
</dbReference>
<evidence type="ECO:0000256" key="4">
    <source>
        <dbReference type="ARBA" id="ARBA00022729"/>
    </source>
</evidence>
<comment type="caution">
    <text evidence="8">The sequence shown here is derived from an EMBL/GenBank/DDBJ whole genome shotgun (WGS) entry which is preliminary data.</text>
</comment>
<dbReference type="FunFam" id="3.90.76.10:FF:000001">
    <property type="entry name" value="Oligopeptide ABC transporter substrate-binding protein"/>
    <property type="match status" value="1"/>
</dbReference>
<evidence type="ECO:0000313" key="8">
    <source>
        <dbReference type="EMBL" id="MBB3125637.1"/>
    </source>
</evidence>
<evidence type="ECO:0000256" key="3">
    <source>
        <dbReference type="ARBA" id="ARBA00022448"/>
    </source>
</evidence>
<evidence type="ECO:0000256" key="1">
    <source>
        <dbReference type="ARBA" id="ARBA00004196"/>
    </source>
</evidence>
<feature type="signal peptide" evidence="6">
    <location>
        <begin position="1"/>
        <end position="29"/>
    </location>
</feature>
<dbReference type="PROSITE" id="PS51257">
    <property type="entry name" value="PROKAR_LIPOPROTEIN"/>
    <property type="match status" value="1"/>
</dbReference>
<keyword evidence="3" id="KW-0813">Transport</keyword>
<evidence type="ECO:0000256" key="2">
    <source>
        <dbReference type="ARBA" id="ARBA00005695"/>
    </source>
</evidence>
<dbReference type="Pfam" id="PF00496">
    <property type="entry name" value="SBP_bac_5"/>
    <property type="match status" value="1"/>
</dbReference>
<gene>
    <name evidence="8" type="ORF">FHS19_000291</name>
</gene>
<dbReference type="Gene3D" id="3.90.76.10">
    <property type="entry name" value="Dipeptide-binding Protein, Domain 1"/>
    <property type="match status" value="1"/>
</dbReference>
<reference evidence="8 9" key="1">
    <citation type="submission" date="2020-08" db="EMBL/GenBank/DDBJ databases">
        <title>Genomic Encyclopedia of Type Strains, Phase III (KMG-III): the genomes of soil and plant-associated and newly described type strains.</title>
        <authorList>
            <person name="Whitman W."/>
        </authorList>
    </citation>
    <scope>NUCLEOTIDE SEQUENCE [LARGE SCALE GENOMIC DNA]</scope>
    <source>
        <strain evidence="8 9">CECT 5831</strain>
    </source>
</reference>
<dbReference type="SUPFAM" id="SSF53850">
    <property type="entry name" value="Periplasmic binding protein-like II"/>
    <property type="match status" value="1"/>
</dbReference>
<dbReference type="CDD" id="cd08504">
    <property type="entry name" value="PBP2_OppA"/>
    <property type="match status" value="1"/>
</dbReference>
<evidence type="ECO:0000313" key="9">
    <source>
        <dbReference type="Proteomes" id="UP000517523"/>
    </source>
</evidence>
<feature type="chain" id="PRO_5039123041" evidence="6">
    <location>
        <begin position="30"/>
        <end position="547"/>
    </location>
</feature>
<evidence type="ECO:0000256" key="6">
    <source>
        <dbReference type="SAM" id="SignalP"/>
    </source>
</evidence>
<comment type="subcellular location">
    <subcellularLocation>
        <location evidence="1">Cell envelope</location>
    </subcellularLocation>
</comment>
<dbReference type="GO" id="GO:0043190">
    <property type="term" value="C:ATP-binding cassette (ABC) transporter complex"/>
    <property type="evidence" value="ECO:0007669"/>
    <property type="project" value="InterPro"/>
</dbReference>
<dbReference type="GO" id="GO:0015833">
    <property type="term" value="P:peptide transport"/>
    <property type="evidence" value="ECO:0007669"/>
    <property type="project" value="UniProtKB-KW"/>
</dbReference>
<evidence type="ECO:0000259" key="7">
    <source>
        <dbReference type="Pfam" id="PF00496"/>
    </source>
</evidence>
<keyword evidence="5" id="KW-0653">Protein transport</keyword>
<dbReference type="PIRSF" id="PIRSF002741">
    <property type="entry name" value="MppA"/>
    <property type="match status" value="1"/>
</dbReference>
<dbReference type="Proteomes" id="UP000517523">
    <property type="component" value="Unassembled WGS sequence"/>
</dbReference>
<proteinExistence type="inferred from homology"/>